<dbReference type="SMART" id="SM00448">
    <property type="entry name" value="REC"/>
    <property type="match status" value="1"/>
</dbReference>
<dbReference type="InterPro" id="IPR009057">
    <property type="entry name" value="Homeodomain-like_sf"/>
</dbReference>
<dbReference type="InterPro" id="IPR051552">
    <property type="entry name" value="HptR"/>
</dbReference>
<feature type="domain" description="Response regulatory" evidence="12">
    <location>
        <begin position="3"/>
        <end position="120"/>
    </location>
</feature>
<evidence type="ECO:0000256" key="8">
    <source>
        <dbReference type="ARBA" id="ARBA00023163"/>
    </source>
</evidence>
<dbReference type="EMBL" id="BQNJ01000001">
    <property type="protein sequence ID" value="GKH00933.1"/>
    <property type="molecule type" value="Genomic_DNA"/>
</dbReference>
<evidence type="ECO:0000256" key="6">
    <source>
        <dbReference type="ARBA" id="ARBA00023015"/>
    </source>
</evidence>
<evidence type="ECO:0000256" key="9">
    <source>
        <dbReference type="ARBA" id="ARBA00024867"/>
    </source>
</evidence>
<comment type="function">
    <text evidence="9">May play the central regulatory role in sporulation. It may be an element of the effector pathway responsible for the activation of sporulation genes in response to nutritional stress. Spo0A may act in concert with spo0H (a sigma factor) to control the expression of some genes that are critical to the sporulation process.</text>
</comment>
<dbReference type="SMART" id="SM00342">
    <property type="entry name" value="HTH_ARAC"/>
    <property type="match status" value="1"/>
</dbReference>
<evidence type="ECO:0000256" key="2">
    <source>
        <dbReference type="ARBA" id="ARBA00018672"/>
    </source>
</evidence>
<dbReference type="InterPro" id="IPR018060">
    <property type="entry name" value="HTH_AraC"/>
</dbReference>
<dbReference type="Pfam" id="PF00072">
    <property type="entry name" value="Response_reg"/>
    <property type="match status" value="1"/>
</dbReference>
<dbReference type="PROSITE" id="PS01124">
    <property type="entry name" value="HTH_ARAC_FAMILY_2"/>
    <property type="match status" value="1"/>
</dbReference>
<evidence type="ECO:0000256" key="7">
    <source>
        <dbReference type="ARBA" id="ARBA00023125"/>
    </source>
</evidence>
<dbReference type="InterPro" id="IPR018062">
    <property type="entry name" value="HTH_AraC-typ_CS"/>
</dbReference>
<dbReference type="RefSeq" id="WP_147348802.1">
    <property type="nucleotide sequence ID" value="NZ_BQNJ01000001.1"/>
</dbReference>
<dbReference type="PROSITE" id="PS50110">
    <property type="entry name" value="RESPONSE_REGULATORY"/>
    <property type="match status" value="1"/>
</dbReference>
<evidence type="ECO:0000313" key="14">
    <source>
        <dbReference type="Proteomes" id="UP001055091"/>
    </source>
</evidence>
<reference evidence="13" key="1">
    <citation type="submission" date="2022-01" db="EMBL/GenBank/DDBJ databases">
        <title>Novel bile acid biosynthetic pathways are enriched in the microbiome of centenarians.</title>
        <authorList>
            <person name="Sato Y."/>
            <person name="Atarashi K."/>
            <person name="Plichta R.D."/>
            <person name="Arai Y."/>
            <person name="Sasajima S."/>
            <person name="Kearney M.S."/>
            <person name="Suda W."/>
            <person name="Takeshita K."/>
            <person name="Sasaki T."/>
            <person name="Okamoto S."/>
            <person name="Skelly N.A."/>
            <person name="Okamura Y."/>
            <person name="Vlamakis H."/>
            <person name="Li Y."/>
            <person name="Tanoue T."/>
            <person name="Takei H."/>
            <person name="Nittono H."/>
            <person name="Narushima S."/>
            <person name="Irie J."/>
            <person name="Itoh H."/>
            <person name="Moriya K."/>
            <person name="Sugiura Y."/>
            <person name="Suematsu M."/>
            <person name="Moritoki N."/>
            <person name="Shibata S."/>
            <person name="Littman R.D."/>
            <person name="Fischbach A.M."/>
            <person name="Uwamino Y."/>
            <person name="Inoue T."/>
            <person name="Honda A."/>
            <person name="Hattori M."/>
            <person name="Murai T."/>
            <person name="Xavier J.R."/>
            <person name="Hirose N."/>
            <person name="Honda K."/>
        </authorList>
    </citation>
    <scope>NUCLEOTIDE SEQUENCE</scope>
    <source>
        <strain evidence="13">CE91-St55</strain>
    </source>
</reference>
<feature type="modified residue" description="4-aspartylphosphate" evidence="10">
    <location>
        <position position="55"/>
    </location>
</feature>
<protein>
    <recommendedName>
        <fullName evidence="2">Stage 0 sporulation protein A homolog</fullName>
    </recommendedName>
</protein>
<keyword evidence="3" id="KW-0963">Cytoplasm</keyword>
<evidence type="ECO:0000256" key="3">
    <source>
        <dbReference type="ARBA" id="ARBA00022490"/>
    </source>
</evidence>
<accession>A0AA37JGT1</accession>
<comment type="caution">
    <text evidence="13">The sequence shown here is derived from an EMBL/GenBank/DDBJ whole genome shotgun (WGS) entry which is preliminary data.</text>
</comment>
<comment type="subcellular location">
    <subcellularLocation>
        <location evidence="1">Cytoplasm</location>
    </subcellularLocation>
</comment>
<dbReference type="GO" id="GO:0003700">
    <property type="term" value="F:DNA-binding transcription factor activity"/>
    <property type="evidence" value="ECO:0007669"/>
    <property type="project" value="InterPro"/>
</dbReference>
<sequence length="510" mass="57849">MYKVCFVDDETINYQLFEKMVPWEEKGFLIAGTAADGLEALQMYEQVQPDLIFMDIQLPLMDGLECVRCIREENQEVQIVIVSAYSDFSYAQKAIRYGVQDFLLKPVSRMMLNQQVDKIKKTLDARKQPDRALDLYSNPYVDEMNQVFACISQNADGQMPPLKYLPELNAVYCQILRPFSGDGGPAAKLKELSAELAAVSDGSQGLNAVFILSGTSLYLGYGGAAPGEAAVQTITGFFQEHGYAAELYLWKQGEGSWSLCEFLARSHTLENYGFYEKYGRAYEIEEYPFQETELDTAPLDGLIVEALAENTPEKLLDFIDGQFSAARRGLVSPRLLKNFALDVLVKMKFCLKKFAPEESFGLMRNLRMEKIYDTVSCDALKRFVCQRVEDGFKELDRTILQAGKGEQIVFKANSFAELKFSDPGFSVLMAADFIGISKNYFTSLYKEKAGIGYWDYVTKLRMQKAKELLTTTEDTIGAVARAIGYESEYHFSRKFKEYTGQSPNRYRRQQ</sequence>
<dbReference type="AlphaFoldDB" id="A0AA37JGT1"/>
<evidence type="ECO:0000259" key="11">
    <source>
        <dbReference type="PROSITE" id="PS01124"/>
    </source>
</evidence>
<feature type="domain" description="HTH araC/xylS-type" evidence="11">
    <location>
        <begin position="410"/>
        <end position="509"/>
    </location>
</feature>
<dbReference type="CDD" id="cd17536">
    <property type="entry name" value="REC_YesN-like"/>
    <property type="match status" value="1"/>
</dbReference>
<dbReference type="GO" id="GO:0043565">
    <property type="term" value="F:sequence-specific DNA binding"/>
    <property type="evidence" value="ECO:0007669"/>
    <property type="project" value="InterPro"/>
</dbReference>
<evidence type="ECO:0000259" key="12">
    <source>
        <dbReference type="PROSITE" id="PS50110"/>
    </source>
</evidence>
<evidence type="ECO:0000313" key="13">
    <source>
        <dbReference type="EMBL" id="GKH00933.1"/>
    </source>
</evidence>
<dbReference type="Gene3D" id="1.10.10.60">
    <property type="entry name" value="Homeodomain-like"/>
    <property type="match status" value="2"/>
</dbReference>
<dbReference type="GO" id="GO:0000160">
    <property type="term" value="P:phosphorelay signal transduction system"/>
    <property type="evidence" value="ECO:0007669"/>
    <property type="project" value="UniProtKB-KW"/>
</dbReference>
<proteinExistence type="predicted"/>
<dbReference type="Gene3D" id="3.40.50.2300">
    <property type="match status" value="1"/>
</dbReference>
<evidence type="ECO:0000256" key="1">
    <source>
        <dbReference type="ARBA" id="ARBA00004496"/>
    </source>
</evidence>
<evidence type="ECO:0000256" key="5">
    <source>
        <dbReference type="ARBA" id="ARBA00023012"/>
    </source>
</evidence>
<dbReference type="InterPro" id="IPR001789">
    <property type="entry name" value="Sig_transdc_resp-reg_receiver"/>
</dbReference>
<dbReference type="Pfam" id="PF12833">
    <property type="entry name" value="HTH_18"/>
    <property type="match status" value="1"/>
</dbReference>
<dbReference type="GO" id="GO:0005737">
    <property type="term" value="C:cytoplasm"/>
    <property type="evidence" value="ECO:0007669"/>
    <property type="project" value="UniProtKB-SubCell"/>
</dbReference>
<keyword evidence="7" id="KW-0238">DNA-binding</keyword>
<dbReference type="PRINTS" id="PR00032">
    <property type="entry name" value="HTHARAC"/>
</dbReference>
<name>A0AA37JGT1_9FIRM</name>
<gene>
    <name evidence="13" type="ORF">CE91St55_29140</name>
</gene>
<keyword evidence="4 10" id="KW-0597">Phosphoprotein</keyword>
<evidence type="ECO:0000256" key="4">
    <source>
        <dbReference type="ARBA" id="ARBA00022553"/>
    </source>
</evidence>
<keyword evidence="6" id="KW-0805">Transcription regulation</keyword>
<dbReference type="SUPFAM" id="SSF52172">
    <property type="entry name" value="CheY-like"/>
    <property type="match status" value="1"/>
</dbReference>
<evidence type="ECO:0000256" key="10">
    <source>
        <dbReference type="PROSITE-ProRule" id="PRU00169"/>
    </source>
</evidence>
<dbReference type="Proteomes" id="UP001055091">
    <property type="component" value="Unassembled WGS sequence"/>
</dbReference>
<dbReference type="SUPFAM" id="SSF46689">
    <property type="entry name" value="Homeodomain-like"/>
    <property type="match status" value="1"/>
</dbReference>
<dbReference type="InterPro" id="IPR020449">
    <property type="entry name" value="Tscrpt_reg_AraC-type_HTH"/>
</dbReference>
<dbReference type="PROSITE" id="PS00041">
    <property type="entry name" value="HTH_ARAC_FAMILY_1"/>
    <property type="match status" value="1"/>
</dbReference>
<keyword evidence="8" id="KW-0804">Transcription</keyword>
<dbReference type="PANTHER" id="PTHR42713:SF3">
    <property type="entry name" value="TRANSCRIPTIONAL REGULATORY PROTEIN HPTR"/>
    <property type="match status" value="1"/>
</dbReference>
<organism evidence="13 14">
    <name type="scientific">Hungatella hathewayi</name>
    <dbReference type="NCBI Taxonomy" id="154046"/>
    <lineage>
        <taxon>Bacteria</taxon>
        <taxon>Bacillati</taxon>
        <taxon>Bacillota</taxon>
        <taxon>Clostridia</taxon>
        <taxon>Lachnospirales</taxon>
        <taxon>Lachnospiraceae</taxon>
        <taxon>Hungatella</taxon>
    </lineage>
</organism>
<dbReference type="PANTHER" id="PTHR42713">
    <property type="entry name" value="HISTIDINE KINASE-RELATED"/>
    <property type="match status" value="1"/>
</dbReference>
<keyword evidence="5" id="KW-0902">Two-component regulatory system</keyword>
<dbReference type="InterPro" id="IPR011006">
    <property type="entry name" value="CheY-like_superfamily"/>
</dbReference>